<reference evidence="2" key="2">
    <citation type="submission" date="2021-04" db="EMBL/GenBank/DDBJ databases">
        <authorList>
            <person name="Gilroy R."/>
        </authorList>
    </citation>
    <scope>NUCLEOTIDE SEQUENCE</scope>
    <source>
        <strain evidence="2">ChiHjej13B12-24818</strain>
    </source>
</reference>
<sequence>MTVLTTGVLVVVLMVIGVGTSITGVHLERNALQHAADSAALAASQAVDEHALYTKGEGPLVLPASARAAAEQHLRDYPPSSGRTVDIHVTSVSTAGDGTVHVVVAAATHPPLAGWFTRGTGIAVPLTVEGEARAR</sequence>
<evidence type="ECO:0000313" key="2">
    <source>
        <dbReference type="EMBL" id="HJB10764.1"/>
    </source>
</evidence>
<gene>
    <name evidence="2" type="ORF">H9786_09595</name>
</gene>
<reference evidence="2" key="1">
    <citation type="journal article" date="2021" name="PeerJ">
        <title>Extensive microbial diversity within the chicken gut microbiome revealed by metagenomics and culture.</title>
        <authorList>
            <person name="Gilroy R."/>
            <person name="Ravi A."/>
            <person name="Getino M."/>
            <person name="Pursley I."/>
            <person name="Horton D.L."/>
            <person name="Alikhan N.F."/>
            <person name="Baker D."/>
            <person name="Gharbi K."/>
            <person name="Hall N."/>
            <person name="Watson M."/>
            <person name="Adriaenssens E.M."/>
            <person name="Foster-Nyarko E."/>
            <person name="Jarju S."/>
            <person name="Secka A."/>
            <person name="Antonio M."/>
            <person name="Oren A."/>
            <person name="Chaudhuri R.R."/>
            <person name="La Ragione R."/>
            <person name="Hildebrand F."/>
            <person name="Pallen M.J."/>
        </authorList>
    </citation>
    <scope>NUCLEOTIDE SEQUENCE</scope>
    <source>
        <strain evidence="2">ChiHjej13B12-24818</strain>
    </source>
</reference>
<evidence type="ECO:0000313" key="3">
    <source>
        <dbReference type="Proteomes" id="UP000823823"/>
    </source>
</evidence>
<dbReference type="InterPro" id="IPR028087">
    <property type="entry name" value="Tad_N"/>
</dbReference>
<proteinExistence type="predicted"/>
<feature type="domain" description="Putative Flp pilus-assembly TadG-like N-terminal" evidence="1">
    <location>
        <begin position="2"/>
        <end position="44"/>
    </location>
</feature>
<dbReference type="Pfam" id="PF13400">
    <property type="entry name" value="Tad"/>
    <property type="match status" value="1"/>
</dbReference>
<evidence type="ECO:0000259" key="1">
    <source>
        <dbReference type="Pfam" id="PF13400"/>
    </source>
</evidence>
<dbReference type="EMBL" id="DWZH01000071">
    <property type="protein sequence ID" value="HJB10764.1"/>
    <property type="molecule type" value="Genomic_DNA"/>
</dbReference>
<name>A0A9D2LDQ7_9MICO</name>
<organism evidence="2 3">
    <name type="scientific">Candidatus Brachybacterium merdavium</name>
    <dbReference type="NCBI Taxonomy" id="2838513"/>
    <lineage>
        <taxon>Bacteria</taxon>
        <taxon>Bacillati</taxon>
        <taxon>Actinomycetota</taxon>
        <taxon>Actinomycetes</taxon>
        <taxon>Micrococcales</taxon>
        <taxon>Dermabacteraceae</taxon>
        <taxon>Brachybacterium</taxon>
    </lineage>
</organism>
<accession>A0A9D2LDQ7</accession>
<dbReference type="AlphaFoldDB" id="A0A9D2LDQ7"/>
<dbReference type="Proteomes" id="UP000823823">
    <property type="component" value="Unassembled WGS sequence"/>
</dbReference>
<protein>
    <recommendedName>
        <fullName evidence="1">Putative Flp pilus-assembly TadG-like N-terminal domain-containing protein</fullName>
    </recommendedName>
</protein>
<comment type="caution">
    <text evidence="2">The sequence shown here is derived from an EMBL/GenBank/DDBJ whole genome shotgun (WGS) entry which is preliminary data.</text>
</comment>